<protein>
    <recommendedName>
        <fullName evidence="2">NuBaID C-terminal domain-containing protein</fullName>
    </recommendedName>
</protein>
<organism evidence="3 4">
    <name type="scientific">Jaminaea rosea</name>
    <dbReference type="NCBI Taxonomy" id="1569628"/>
    <lineage>
        <taxon>Eukaryota</taxon>
        <taxon>Fungi</taxon>
        <taxon>Dikarya</taxon>
        <taxon>Basidiomycota</taxon>
        <taxon>Ustilaginomycotina</taxon>
        <taxon>Exobasidiomycetes</taxon>
        <taxon>Microstromatales</taxon>
        <taxon>Microstromatales incertae sedis</taxon>
        <taxon>Jaminaea</taxon>
    </lineage>
</organism>
<keyword evidence="4" id="KW-1185">Reference proteome</keyword>
<feature type="compositionally biased region" description="Low complexity" evidence="1">
    <location>
        <begin position="456"/>
        <end position="474"/>
    </location>
</feature>
<dbReference type="AlphaFoldDB" id="A0A316UW14"/>
<evidence type="ECO:0000313" key="3">
    <source>
        <dbReference type="EMBL" id="PWN29194.1"/>
    </source>
</evidence>
<dbReference type="GeneID" id="37027576"/>
<evidence type="ECO:0000313" key="4">
    <source>
        <dbReference type="Proteomes" id="UP000245884"/>
    </source>
</evidence>
<proteinExistence type="predicted"/>
<name>A0A316UW14_9BASI</name>
<accession>A0A316UW14</accession>
<reference evidence="3 4" key="1">
    <citation type="journal article" date="2018" name="Mol. Biol. Evol.">
        <title>Broad Genomic Sampling Reveals a Smut Pathogenic Ancestry of the Fungal Clade Ustilaginomycotina.</title>
        <authorList>
            <person name="Kijpornyongpan T."/>
            <person name="Mondo S.J."/>
            <person name="Barry K."/>
            <person name="Sandor L."/>
            <person name="Lee J."/>
            <person name="Lipzen A."/>
            <person name="Pangilinan J."/>
            <person name="LaButti K."/>
            <person name="Hainaut M."/>
            <person name="Henrissat B."/>
            <person name="Grigoriev I.V."/>
            <person name="Spatafora J.W."/>
            <person name="Aime M.C."/>
        </authorList>
    </citation>
    <scope>NUCLEOTIDE SEQUENCE [LARGE SCALE GENOMIC DNA]</scope>
    <source>
        <strain evidence="3 4">MCA 5214</strain>
    </source>
</reference>
<feature type="region of interest" description="Disordered" evidence="1">
    <location>
        <begin position="438"/>
        <end position="481"/>
    </location>
</feature>
<dbReference type="GO" id="GO:0008270">
    <property type="term" value="F:zinc ion binding"/>
    <property type="evidence" value="ECO:0007669"/>
    <property type="project" value="InterPro"/>
</dbReference>
<feature type="region of interest" description="Disordered" evidence="1">
    <location>
        <begin position="29"/>
        <end position="57"/>
    </location>
</feature>
<dbReference type="PANTHER" id="PTHR15835">
    <property type="entry name" value="NUCLEAR-INTERACTING PARTNER OF ALK"/>
    <property type="match status" value="1"/>
</dbReference>
<feature type="compositionally biased region" description="Polar residues" evidence="1">
    <location>
        <begin position="29"/>
        <end position="38"/>
    </location>
</feature>
<dbReference type="STRING" id="1569628.A0A316UW14"/>
<sequence>MAREDGRAEHSGLTEANFANLFRVIDAATTSQDAASPSTKRKRASHATSNDDASRPRTMGIAEWAKARADLHLDKKRNIEAAQRRMPVVPASPSPSPSTSTLASTSYAPFSKAKLLSRIGTFTLSTFNVRTAAPRDLVPAIIQSAEQRKALEGSISVLTRWLEPLGPALHGWQHLAPHQLVTRRSQSGKSHEQERGAKNKIYCPTCGATHTFPVTPVSSLAELFDQIHHLSTAHETWCPWRRRSCDQRLYHIGGESGSGHRNLVIGAPSKYKARKRCLETVREIEVAMGDASIEVVGLPDEEQGDIDAVVQALAALAPNEHLPNRSAVILAILGWEADPGGKFISCGMCARRVNLGVATGTKMINAVREHRSFSPWVQAEVQAGCYLPALPLMGDGDGDGEAALVQRLQAVSAGGAQTSHPGWRLTLNKLLDHKQRTAATTGEVDVSIDGDEEGGATTVDTAASTTSSLTKSSARGQKTSDILRTARNMLFGGGSGSDSGIGGRKA</sequence>
<dbReference type="EMBL" id="KZ819664">
    <property type="protein sequence ID" value="PWN29194.1"/>
    <property type="molecule type" value="Genomic_DNA"/>
</dbReference>
<dbReference type="Proteomes" id="UP000245884">
    <property type="component" value="Unassembled WGS sequence"/>
</dbReference>
<evidence type="ECO:0000256" key="1">
    <source>
        <dbReference type="SAM" id="MobiDB-lite"/>
    </source>
</evidence>
<feature type="domain" description="NuBaID C-terminal" evidence="2">
    <location>
        <begin position="327"/>
        <end position="384"/>
    </location>
</feature>
<dbReference type="Pfam" id="PF08600">
    <property type="entry name" value="NuBaID_C"/>
    <property type="match status" value="1"/>
</dbReference>
<dbReference type="GO" id="GO:0005634">
    <property type="term" value="C:nucleus"/>
    <property type="evidence" value="ECO:0007669"/>
    <property type="project" value="TreeGrafter"/>
</dbReference>
<dbReference type="OrthoDB" id="2592092at2759"/>
<dbReference type="InterPro" id="IPR013909">
    <property type="entry name" value="NuBaID_C"/>
</dbReference>
<gene>
    <name evidence="3" type="ORF">BDZ90DRAFT_231181</name>
</gene>
<dbReference type="RefSeq" id="XP_025363806.1">
    <property type="nucleotide sequence ID" value="XM_025505753.1"/>
</dbReference>
<dbReference type="PANTHER" id="PTHR15835:SF6">
    <property type="entry name" value="ZINC FINGER C3HC-TYPE PROTEIN 1"/>
    <property type="match status" value="1"/>
</dbReference>
<evidence type="ECO:0000259" key="2">
    <source>
        <dbReference type="Pfam" id="PF08600"/>
    </source>
</evidence>